<dbReference type="AlphaFoldDB" id="A0A151IJN5"/>
<gene>
    <name evidence="1" type="ORF">ALC62_05288</name>
</gene>
<reference evidence="1 2" key="1">
    <citation type="submission" date="2016-03" db="EMBL/GenBank/DDBJ databases">
        <title>Cyphomyrmex costatus WGS genome.</title>
        <authorList>
            <person name="Nygaard S."/>
            <person name="Hu H."/>
            <person name="Boomsma J."/>
            <person name="Zhang G."/>
        </authorList>
    </citation>
    <scope>NUCLEOTIDE SEQUENCE [LARGE SCALE GENOMIC DNA]</scope>
    <source>
        <strain evidence="1">MS0001</strain>
        <tissue evidence="1">Whole body</tissue>
    </source>
</reference>
<sequence>YRHRYRRPSRRRITQGDRAKLPQAVARFLPLRNATL</sequence>
<evidence type="ECO:0000313" key="2">
    <source>
        <dbReference type="Proteomes" id="UP000078542"/>
    </source>
</evidence>
<organism evidence="1 2">
    <name type="scientific">Cyphomyrmex costatus</name>
    <dbReference type="NCBI Taxonomy" id="456900"/>
    <lineage>
        <taxon>Eukaryota</taxon>
        <taxon>Metazoa</taxon>
        <taxon>Ecdysozoa</taxon>
        <taxon>Arthropoda</taxon>
        <taxon>Hexapoda</taxon>
        <taxon>Insecta</taxon>
        <taxon>Pterygota</taxon>
        <taxon>Neoptera</taxon>
        <taxon>Endopterygota</taxon>
        <taxon>Hymenoptera</taxon>
        <taxon>Apocrita</taxon>
        <taxon>Aculeata</taxon>
        <taxon>Formicoidea</taxon>
        <taxon>Formicidae</taxon>
        <taxon>Myrmicinae</taxon>
        <taxon>Cyphomyrmex</taxon>
    </lineage>
</organism>
<keyword evidence="2" id="KW-1185">Reference proteome</keyword>
<protein>
    <submittedName>
        <fullName evidence="1">Uncharacterized protein</fullName>
    </submittedName>
</protein>
<accession>A0A151IJN5</accession>
<feature type="non-terminal residue" evidence="1">
    <location>
        <position position="1"/>
    </location>
</feature>
<name>A0A151IJN5_9HYME</name>
<evidence type="ECO:0000313" key="1">
    <source>
        <dbReference type="EMBL" id="KYN03860.1"/>
    </source>
</evidence>
<dbReference type="EMBL" id="KQ977299">
    <property type="protein sequence ID" value="KYN03860.1"/>
    <property type="molecule type" value="Genomic_DNA"/>
</dbReference>
<proteinExistence type="predicted"/>
<dbReference type="Proteomes" id="UP000078542">
    <property type="component" value="Unassembled WGS sequence"/>
</dbReference>